<evidence type="ECO:0000256" key="2">
    <source>
        <dbReference type="ARBA" id="ARBA00022679"/>
    </source>
</evidence>
<dbReference type="PROSITE" id="PS51189">
    <property type="entry name" value="FAT"/>
    <property type="match status" value="1"/>
</dbReference>
<dbReference type="Gene3D" id="3.30.1010.10">
    <property type="entry name" value="Phosphatidylinositol 3-kinase Catalytic Subunit, Chain A, domain 4"/>
    <property type="match status" value="1"/>
</dbReference>
<dbReference type="GO" id="GO:0038202">
    <property type="term" value="P:TORC1 signaling"/>
    <property type="evidence" value="ECO:0007669"/>
    <property type="project" value="TreeGrafter"/>
</dbReference>
<keyword evidence="5 11" id="KW-0418">Kinase</keyword>
<dbReference type="Pfam" id="PF08771">
    <property type="entry name" value="FRB_dom"/>
    <property type="match status" value="1"/>
</dbReference>
<dbReference type="InterPro" id="IPR003152">
    <property type="entry name" value="FATC_dom"/>
</dbReference>
<dbReference type="EMBL" id="VTPC01090937">
    <property type="protein sequence ID" value="KAF2880605.1"/>
    <property type="molecule type" value="Genomic_DNA"/>
</dbReference>
<dbReference type="InterPro" id="IPR016024">
    <property type="entry name" value="ARM-type_fold"/>
</dbReference>
<dbReference type="GO" id="GO:0010605">
    <property type="term" value="P:negative regulation of macromolecule metabolic process"/>
    <property type="evidence" value="ECO:0007669"/>
    <property type="project" value="UniProtKB-ARBA"/>
</dbReference>
<dbReference type="GO" id="GO:0031931">
    <property type="term" value="C:TORC1 complex"/>
    <property type="evidence" value="ECO:0007669"/>
    <property type="project" value="TreeGrafter"/>
</dbReference>
<dbReference type="SUPFAM" id="SSF48371">
    <property type="entry name" value="ARM repeat"/>
    <property type="match status" value="1"/>
</dbReference>
<dbReference type="GO" id="GO:0031932">
    <property type="term" value="C:TORC2 complex"/>
    <property type="evidence" value="ECO:0007669"/>
    <property type="project" value="UniProtKB-ARBA"/>
</dbReference>
<dbReference type="GO" id="GO:2000243">
    <property type="term" value="P:positive regulation of reproductive process"/>
    <property type="evidence" value="ECO:0007669"/>
    <property type="project" value="UniProtKB-ARBA"/>
</dbReference>
<dbReference type="FunFam" id="1.20.120.150:FF:000001">
    <property type="entry name" value="Serine/threonine-protein kinase TOR"/>
    <property type="match status" value="1"/>
</dbReference>
<evidence type="ECO:0000256" key="6">
    <source>
        <dbReference type="ARBA" id="ARBA00022803"/>
    </source>
</evidence>
<feature type="domain" description="PI3K/PI4K catalytic" evidence="12">
    <location>
        <begin position="2041"/>
        <end position="2352"/>
    </location>
</feature>
<dbReference type="InterPro" id="IPR000403">
    <property type="entry name" value="PI3/4_kinase_cat_dom"/>
</dbReference>
<dbReference type="InterPro" id="IPR026683">
    <property type="entry name" value="TOR_cat"/>
</dbReference>
<feature type="domain" description="FATC" evidence="14">
    <location>
        <begin position="2394"/>
        <end position="2426"/>
    </location>
</feature>
<dbReference type="Pfam" id="PF11865">
    <property type="entry name" value="mTOR_dom"/>
    <property type="match status" value="1"/>
</dbReference>
<keyword evidence="3" id="KW-0677">Repeat</keyword>
<evidence type="ECO:0000259" key="13">
    <source>
        <dbReference type="PROSITE" id="PS51189"/>
    </source>
</evidence>
<comment type="catalytic activity">
    <reaction evidence="9 11">
        <text>L-threonyl-[protein] + ATP = O-phospho-L-threonyl-[protein] + ADP + H(+)</text>
        <dbReference type="Rhea" id="RHEA:46608"/>
        <dbReference type="Rhea" id="RHEA-COMP:11060"/>
        <dbReference type="Rhea" id="RHEA-COMP:11605"/>
        <dbReference type="ChEBI" id="CHEBI:15378"/>
        <dbReference type="ChEBI" id="CHEBI:30013"/>
        <dbReference type="ChEBI" id="CHEBI:30616"/>
        <dbReference type="ChEBI" id="CHEBI:61977"/>
        <dbReference type="ChEBI" id="CHEBI:456216"/>
        <dbReference type="EC" id="2.7.11.1"/>
    </reaction>
</comment>
<evidence type="ECO:0000256" key="7">
    <source>
        <dbReference type="ARBA" id="ARBA00022840"/>
    </source>
</evidence>
<organism evidence="15 16">
    <name type="scientific">Ignelater luminosus</name>
    <name type="common">Cucubano</name>
    <name type="synonym">Pyrophorus luminosus</name>
    <dbReference type="NCBI Taxonomy" id="2038154"/>
    <lineage>
        <taxon>Eukaryota</taxon>
        <taxon>Metazoa</taxon>
        <taxon>Ecdysozoa</taxon>
        <taxon>Arthropoda</taxon>
        <taxon>Hexapoda</taxon>
        <taxon>Insecta</taxon>
        <taxon>Pterygota</taxon>
        <taxon>Neoptera</taxon>
        <taxon>Endopterygota</taxon>
        <taxon>Coleoptera</taxon>
        <taxon>Polyphaga</taxon>
        <taxon>Elateriformia</taxon>
        <taxon>Elateroidea</taxon>
        <taxon>Elateridae</taxon>
        <taxon>Agrypninae</taxon>
        <taxon>Pyrophorini</taxon>
        <taxon>Ignelater</taxon>
    </lineage>
</organism>
<dbReference type="SUPFAM" id="SSF48452">
    <property type="entry name" value="TPR-like"/>
    <property type="match status" value="1"/>
</dbReference>
<dbReference type="FunFam" id="3.30.1010.10:FF:000004">
    <property type="entry name" value="Serine/threonine-protein kinase TOR"/>
    <property type="match status" value="1"/>
</dbReference>
<dbReference type="Gene3D" id="1.20.120.150">
    <property type="entry name" value="FKBP12-rapamycin binding domain"/>
    <property type="match status" value="1"/>
</dbReference>
<dbReference type="GO" id="GO:0044877">
    <property type="term" value="F:protein-containing complex binding"/>
    <property type="evidence" value="ECO:0007669"/>
    <property type="project" value="InterPro"/>
</dbReference>
<dbReference type="InterPro" id="IPR057564">
    <property type="entry name" value="HEAT_ATR"/>
</dbReference>
<dbReference type="Pfam" id="PF02260">
    <property type="entry name" value="FATC"/>
    <property type="match status" value="1"/>
</dbReference>
<evidence type="ECO:0000256" key="1">
    <source>
        <dbReference type="ARBA" id="ARBA00011031"/>
    </source>
</evidence>
<dbReference type="PROSITE" id="PS00916">
    <property type="entry name" value="PI3_4_KINASE_2"/>
    <property type="match status" value="1"/>
</dbReference>
<dbReference type="SMART" id="SM01343">
    <property type="entry name" value="FATC"/>
    <property type="match status" value="1"/>
</dbReference>
<dbReference type="GO" id="GO:0045787">
    <property type="term" value="P:positive regulation of cell cycle"/>
    <property type="evidence" value="ECO:0007669"/>
    <property type="project" value="UniProtKB-ARBA"/>
</dbReference>
<reference evidence="15" key="1">
    <citation type="submission" date="2019-08" db="EMBL/GenBank/DDBJ databases">
        <title>The genome of the North American firefly Photinus pyralis.</title>
        <authorList>
            <consortium name="Photinus pyralis genome working group"/>
            <person name="Fallon T.R."/>
            <person name="Sander Lower S.E."/>
            <person name="Weng J.-K."/>
        </authorList>
    </citation>
    <scope>NUCLEOTIDE SEQUENCE</scope>
    <source>
        <strain evidence="15">TRF0915ILg1</strain>
        <tissue evidence="15">Whole body</tissue>
    </source>
</reference>
<evidence type="ECO:0000256" key="5">
    <source>
        <dbReference type="ARBA" id="ARBA00022777"/>
    </source>
</evidence>
<dbReference type="InterPro" id="IPR024585">
    <property type="entry name" value="mTOR_dom"/>
</dbReference>
<comment type="catalytic activity">
    <reaction evidence="10">
        <text>L-seryl-[protein] + ATP = O-phospho-L-seryl-[protein] + ADP + H(+)</text>
        <dbReference type="Rhea" id="RHEA:17989"/>
        <dbReference type="Rhea" id="RHEA-COMP:9863"/>
        <dbReference type="Rhea" id="RHEA-COMP:11604"/>
        <dbReference type="ChEBI" id="CHEBI:15378"/>
        <dbReference type="ChEBI" id="CHEBI:29999"/>
        <dbReference type="ChEBI" id="CHEBI:30616"/>
        <dbReference type="ChEBI" id="CHEBI:83421"/>
        <dbReference type="ChEBI" id="CHEBI:456216"/>
        <dbReference type="EC" id="2.7.11.1"/>
    </reaction>
</comment>
<evidence type="ECO:0000313" key="15">
    <source>
        <dbReference type="EMBL" id="KAF2880605.1"/>
    </source>
</evidence>
<dbReference type="PANTHER" id="PTHR11139:SF9">
    <property type="entry name" value="SERINE_THREONINE-PROTEIN KINASE MTOR"/>
    <property type="match status" value="1"/>
</dbReference>
<dbReference type="Gene3D" id="1.10.1070.11">
    <property type="entry name" value="Phosphatidylinositol 3-/4-kinase, catalytic domain"/>
    <property type="match status" value="1"/>
</dbReference>
<keyword evidence="4 11" id="KW-0547">Nucleotide-binding</keyword>
<dbReference type="Proteomes" id="UP000801492">
    <property type="component" value="Unassembled WGS sequence"/>
</dbReference>
<dbReference type="InterPro" id="IPR009076">
    <property type="entry name" value="FRB_dom"/>
</dbReference>
<dbReference type="InterPro" id="IPR011990">
    <property type="entry name" value="TPR-like_helical_dom_sf"/>
</dbReference>
<feature type="domain" description="FAT" evidence="13">
    <location>
        <begin position="1324"/>
        <end position="1867"/>
    </location>
</feature>
<dbReference type="FunFam" id="1.25.10.10:FF:000094">
    <property type="entry name" value="Serine/threonine-protein kinase mTOR"/>
    <property type="match status" value="1"/>
</dbReference>
<dbReference type="FunFam" id="1.10.1070.11:FF:000007">
    <property type="entry name" value="Serine/threonine-protein kinase TOR"/>
    <property type="match status" value="1"/>
</dbReference>
<dbReference type="GO" id="GO:0008361">
    <property type="term" value="P:regulation of cell size"/>
    <property type="evidence" value="ECO:0007669"/>
    <property type="project" value="UniProtKB-ARBA"/>
</dbReference>
<dbReference type="Pfam" id="PF23593">
    <property type="entry name" value="HEAT_ATR"/>
    <property type="match status" value="1"/>
</dbReference>
<dbReference type="CDD" id="cd05169">
    <property type="entry name" value="PIKKc_TOR"/>
    <property type="match status" value="1"/>
</dbReference>
<evidence type="ECO:0000313" key="16">
    <source>
        <dbReference type="Proteomes" id="UP000801492"/>
    </source>
</evidence>
<dbReference type="GO" id="GO:0051094">
    <property type="term" value="P:positive regulation of developmental process"/>
    <property type="evidence" value="ECO:0007669"/>
    <property type="project" value="UniProtKB-ARBA"/>
</dbReference>
<dbReference type="SMART" id="SM01345">
    <property type="entry name" value="Rapamycin_bind"/>
    <property type="match status" value="1"/>
</dbReference>
<dbReference type="PANTHER" id="PTHR11139">
    <property type="entry name" value="ATAXIA TELANGIECTASIA MUTATED ATM -RELATED"/>
    <property type="match status" value="1"/>
</dbReference>
<dbReference type="PROSITE" id="PS00915">
    <property type="entry name" value="PI3_4_KINASE_1"/>
    <property type="match status" value="1"/>
</dbReference>
<dbReference type="EC" id="2.7.11.1" evidence="11"/>
<dbReference type="SUPFAM" id="SSF47212">
    <property type="entry name" value="FKBP12-rapamycin-binding domain of FKBP-rapamycin-associated protein (FRAP)"/>
    <property type="match status" value="1"/>
</dbReference>
<evidence type="ECO:0000256" key="4">
    <source>
        <dbReference type="ARBA" id="ARBA00022741"/>
    </source>
</evidence>
<dbReference type="SUPFAM" id="SSF56112">
    <property type="entry name" value="Protein kinase-like (PK-like)"/>
    <property type="match status" value="1"/>
</dbReference>
<keyword evidence="11" id="KW-0723">Serine/threonine-protein kinase</keyword>
<comment type="caution">
    <text evidence="15">The sequence shown here is derived from an EMBL/GenBank/DDBJ whole genome shotgun (WGS) entry which is preliminary data.</text>
</comment>
<keyword evidence="6" id="KW-0802">TPR repeat</keyword>
<dbReference type="InterPro" id="IPR014009">
    <property type="entry name" value="PIK_FAT"/>
</dbReference>
<evidence type="ECO:0000256" key="9">
    <source>
        <dbReference type="ARBA" id="ARBA00047899"/>
    </source>
</evidence>
<dbReference type="InterPro" id="IPR036738">
    <property type="entry name" value="FRB_sf"/>
</dbReference>
<dbReference type="InterPro" id="IPR011009">
    <property type="entry name" value="Kinase-like_dom_sf"/>
</dbReference>
<dbReference type="InterPro" id="IPR011989">
    <property type="entry name" value="ARM-like"/>
</dbReference>
<dbReference type="GO" id="GO:0016242">
    <property type="term" value="P:negative regulation of macroautophagy"/>
    <property type="evidence" value="ECO:0007669"/>
    <property type="project" value="TreeGrafter"/>
</dbReference>
<dbReference type="PROSITE" id="PS50290">
    <property type="entry name" value="PI3_4_KINASE_3"/>
    <property type="match status" value="1"/>
</dbReference>
<dbReference type="PROSITE" id="PS51190">
    <property type="entry name" value="FATC"/>
    <property type="match status" value="1"/>
</dbReference>
<protein>
    <recommendedName>
        <fullName evidence="11">Serine/threonine-protein kinase TOR</fullName>
        <ecNumber evidence="11">2.7.11.1</ecNumber>
    </recommendedName>
</protein>
<dbReference type="InterPro" id="IPR003151">
    <property type="entry name" value="PIK-rel_kinase_FAT"/>
</dbReference>
<dbReference type="OrthoDB" id="2250022at2759"/>
<dbReference type="SMART" id="SM01346">
    <property type="entry name" value="DUF3385"/>
    <property type="match status" value="1"/>
</dbReference>
<dbReference type="Gene3D" id="1.25.10.10">
    <property type="entry name" value="Leucine-rich Repeat Variant"/>
    <property type="match status" value="3"/>
</dbReference>
<dbReference type="GO" id="GO:0005634">
    <property type="term" value="C:nucleus"/>
    <property type="evidence" value="ECO:0007669"/>
    <property type="project" value="TreeGrafter"/>
</dbReference>
<dbReference type="GO" id="GO:0051240">
    <property type="term" value="P:positive regulation of multicellular organismal process"/>
    <property type="evidence" value="ECO:0007669"/>
    <property type="project" value="UniProtKB-ARBA"/>
</dbReference>
<evidence type="ECO:0000256" key="3">
    <source>
        <dbReference type="ARBA" id="ARBA00022737"/>
    </source>
</evidence>
<dbReference type="GO" id="GO:0045893">
    <property type="term" value="P:positive regulation of DNA-templated transcription"/>
    <property type="evidence" value="ECO:0007669"/>
    <property type="project" value="UniProtKB-ARBA"/>
</dbReference>
<dbReference type="GO" id="GO:0051896">
    <property type="term" value="P:regulation of phosphatidylinositol 3-kinase/protein kinase B signal transduction"/>
    <property type="evidence" value="ECO:0007669"/>
    <property type="project" value="UniProtKB-ARBA"/>
</dbReference>
<dbReference type="GO" id="GO:0005737">
    <property type="term" value="C:cytoplasm"/>
    <property type="evidence" value="ECO:0007669"/>
    <property type="project" value="TreeGrafter"/>
</dbReference>
<dbReference type="GO" id="GO:0005524">
    <property type="term" value="F:ATP binding"/>
    <property type="evidence" value="ECO:0007669"/>
    <property type="project" value="UniProtKB-KW"/>
</dbReference>
<evidence type="ECO:0000256" key="10">
    <source>
        <dbReference type="ARBA" id="ARBA00048679"/>
    </source>
</evidence>
<keyword evidence="8" id="KW-0131">Cell cycle</keyword>
<dbReference type="FunFam" id="1.25.10.10:FF:000060">
    <property type="entry name" value="Serine/threonine-protein kinase mTOR"/>
    <property type="match status" value="1"/>
</dbReference>
<dbReference type="Pfam" id="PF02259">
    <property type="entry name" value="FAT"/>
    <property type="match status" value="1"/>
</dbReference>
<dbReference type="GO" id="GO:0004674">
    <property type="term" value="F:protein serine/threonine kinase activity"/>
    <property type="evidence" value="ECO:0007669"/>
    <property type="project" value="UniProtKB-KW"/>
</dbReference>
<evidence type="ECO:0000256" key="8">
    <source>
        <dbReference type="ARBA" id="ARBA00023306"/>
    </source>
</evidence>
<dbReference type="InterPro" id="IPR050517">
    <property type="entry name" value="DDR_Repair_Kinase"/>
</dbReference>
<comment type="similarity">
    <text evidence="1 11">Belongs to the PI3/PI4-kinase family.</text>
</comment>
<gene>
    <name evidence="15" type="ORF">ILUMI_25569</name>
</gene>
<dbReference type="InterPro" id="IPR036940">
    <property type="entry name" value="PI3/4_kinase_cat_sf"/>
</dbReference>
<keyword evidence="16" id="KW-1185">Reference proteome</keyword>
<evidence type="ECO:0000259" key="14">
    <source>
        <dbReference type="PROSITE" id="PS51190"/>
    </source>
</evidence>
<accession>A0A8K0FW73</accession>
<dbReference type="Pfam" id="PF00454">
    <property type="entry name" value="PI3_PI4_kinase"/>
    <property type="match status" value="1"/>
</dbReference>
<dbReference type="SMART" id="SM00146">
    <property type="entry name" value="PI3Kc"/>
    <property type="match status" value="1"/>
</dbReference>
<name>A0A8K0FW73_IGNLU</name>
<evidence type="ECO:0000256" key="11">
    <source>
        <dbReference type="RuleBase" id="RU364109"/>
    </source>
</evidence>
<keyword evidence="7 11" id="KW-0067">ATP-binding</keyword>
<sequence length="2426" mass="276996">MPTVAMQQFVAGLKSRHQDVRFKTAQELSVFVKSELREAAPEEINTFLDEFNHHIFEMVSSSDVNEKKGGILAIICLINADVGNMTTRISRFANYLRNLLPSNDVEVMEFTAKTMGKLALVSGSKASEYVEFEVKRAFEWLSGDRVEGKRHAAVLVLRELALTMPTYFYQQVSPFFELIFFAVRDPKSKIREAAVEALRAALVVTAQRESARQSPKWYKQCYDETVELLKVERNTTKDDRIHGALLVLNELVRCSNSVWERKYTNLKESADMKTAQDEHFSTLSMQPRFKSLHATASPSYQNISANALHTTINESSVCRQLVFEKYDYICLDVIAHSSARSLHIQNVLLNILPRLAAFSREQFSEKYLPIAMNYLLNTLKGREKERSTAFITIGLIAVAMEDLIKPYVPKIIEVIKLALPNRETSAKKRVSIDASVFKCIMFLGHAVKEHIDTDIQNILEQMFSTGLTTPLTVCLRELAKNIPDLKQPISFGLLKMLSQILINKPLHHPGMPRHLTTNVLPFSSFSDSNDTASIVLALRTLGTFDFDGHSLLQFVQRCADYFLVHEERDIRLEAVRTCCRLLKHSIHNTAGHTSETVTVTVASVLSKLLIVGITDTQPEVRFWVLFSLDNTFDNHLAQAESLSALFIALNDEVFEIREVAMCIIGRLSTMNPAYVMPSLRKALVQILTELEYSGTGRNKEQSARMLDRLVINAPRLIRPYMEPILKVLVPKLKEPEPNPGVVLSVLHCIGNLAEATGGGLELQQWMPELLSILLEMLGDASAPEKRGVALITLGQLVGATGHVIKPYNQHPMLLDVLINFLKTEQHSLIRRETIRVLGLLGALDPYRHKIIRGQIDYQPEAPVLIAIADKEEESNADLSTNEMLVNMSSNTLEEYYPAIAIATLMKIIKDPTLSQHHTMVVQAVTFIFKSLGIKCVPYIPQVLPSFLNVVRTADVNFREFLFQQLAHLIAIVKQHIRNYLDDIIELIKSFWTVNSPIQNTLILLIEHIAVALGSEFKIYLPQIIPNILRVLNYDTSKDRNVTIRLLEALKKFGNNLDDYMHLILPPIVKLFEAQDGQTAIAKQALETIDHLADILDYSDLISRIVHPLARILDTCPELRNCAMETLCSIVLQLGRKFTVFVPVINKPLVKHKIQHTKYEMLISKISTETTLADDTDFSLSRLKTKNKNRDVSMSTSDTTVIQRLKVSASNLQQAWTPARRVSKDDWLEWLQRLSIELLKQSPIPALRSCLSLAQSYSQLPKDLFNVAFVSCWTELNEPMQKELIGCLEQALMVPDLPEITQAILNLAEFMEHCDKGPLPLDPQLLGERAMHCRAYAKALHYKEEEFQRESSSQVVEALISINNKLQQKEAAEGLLQHVMQRSGDIQVQVRWYEKLHNWDKALNLYKDRLETTEQDEDACLGQMRCLEALGEWHTLRNIVETRFVGLSDNNKQRAGRLAAASAWGLHDWESMERYVNVIPRDSQDGAFYRAILAIHKEQYDEAQQYIDMTRDLLDTELTAMAGESYQRAYGAMVVVQMLAEMEEVIQYKLVPERRPTLCSMWWQRLEAGQRLAEDWQRIIQVHSLVLSPQEDIHTWLKYASLCRKSGSLMLSDKTLVMLLGYDPSLNPEQPLPCNQPQVTFAYAKHLWMSGKKQEAYQQLSNFLRDYTQQVNSEDVTHDDRRRLLARCYLKLGEWQESLEGVKEHSIPLILKCFQQATEHDPLWYKAWHSWAYMNFETVLFYKNENALRSSTQSLKGDKTNDVIRYTVLAVQGFFRSINLSKGSSLQDTLRLLTLWFDYGQWHEVHDALVEGIRLIEKNTWLQVIPQLIARIDTPRALVSMLIHHLLIDIGKSYPQALIYPLSVASKSTSMLRRSAANKILKSMSEHSPTLVNQSLMVSEELVRVAILWHEMWHEGLEEASRLFFGEQDIKGMFDVLEPLHAIMERGPQTLKETSFNQAYGRDLAEAQDRCQRFKVSGNSRDLNHAWDLYYHVFRRISRQLPQLTSLELQYVSPNLLVCRDLELAVPGSYCPGQPIVRIAYIQSSLQVITSKQRPRKLLIRGSNGKDYMFLLKGHEDLRQDERVMQLFGLVNTLLLKDPDTFRRNLTIQRYAVIPLSTNSGLIGWVPHCDTLHTLIRDYREKKKILLNIEHRIMLRMAPDYDHLTLMQKVEVFEHALEHTHGDDLARLLWLKSPSSEVWFDRRTNYTRSLAVMSMIGYILGLGDRHPSNLMLDRLSGKILHIDFGDCFEVAMTREKFPEKIPFRLTRMLINAMEVTGIEGTYRRTCESVMAVLHHNKDSLMAVLEAFVYDPLLNWRLIDAGRNNRSNTNEVGSLSGASSQDQELGSLSLNVSKKGLPSTEMIGDGSHTEAVSKKALAIITRVREKLTGRDFPQEENVTVSRQVELLIQQATSNENLCQCYIGWCPFW</sequence>
<dbReference type="Gene3D" id="1.25.40.10">
    <property type="entry name" value="Tetratricopeptide repeat domain"/>
    <property type="match status" value="1"/>
</dbReference>
<dbReference type="InterPro" id="IPR018936">
    <property type="entry name" value="PI3/4_kinase_CS"/>
</dbReference>
<proteinExistence type="inferred from homology"/>
<dbReference type="GO" id="GO:0045930">
    <property type="term" value="P:negative regulation of mitotic cell cycle"/>
    <property type="evidence" value="ECO:0007669"/>
    <property type="project" value="UniProtKB-ARBA"/>
</dbReference>
<evidence type="ECO:0000259" key="12">
    <source>
        <dbReference type="PROSITE" id="PS50290"/>
    </source>
</evidence>
<keyword evidence="2 11" id="KW-0808">Transferase</keyword>